<feature type="region of interest" description="Disordered" evidence="1">
    <location>
        <begin position="95"/>
        <end position="159"/>
    </location>
</feature>
<protein>
    <recommendedName>
        <fullName evidence="2">Protein kinase domain-containing protein</fullName>
    </recommendedName>
</protein>
<evidence type="ECO:0000313" key="3">
    <source>
        <dbReference type="EMBL" id="OCA14714.1"/>
    </source>
</evidence>
<reference evidence="3" key="2">
    <citation type="journal article" date="2010" name="Science">
        <title>The genome of the Western clawed frog Xenopus tropicalis.</title>
        <authorList>
            <person name="Hellsten U."/>
            <person name="Harland R.M."/>
            <person name="Gilchrist M.J."/>
            <person name="Hendrix D."/>
            <person name="Jurka J."/>
            <person name="Kapitonov V."/>
            <person name="Ovcharenko I."/>
            <person name="Putnam N.H."/>
            <person name="Shu S."/>
            <person name="Taher L."/>
            <person name="Blitz I.L."/>
            <person name="Blumberg B."/>
            <person name="Dichmann D.S."/>
            <person name="Dubchak I."/>
            <person name="Amaya E."/>
            <person name="Detter J.C."/>
            <person name="Fletcher R."/>
            <person name="Gerhard D.S."/>
            <person name="Goodstein D."/>
            <person name="Graves T."/>
            <person name="Grigoriev I.V."/>
            <person name="Grimwood J."/>
            <person name="Kawashima T."/>
            <person name="Lindquist E."/>
            <person name="Lucas S.M."/>
            <person name="Mead P.E."/>
            <person name="Mitros T."/>
            <person name="Ogino H."/>
            <person name="Ohta Y."/>
            <person name="Poliakov A.V."/>
            <person name="Pollet N."/>
            <person name="Robert J."/>
            <person name="Salamov A."/>
            <person name="Sater A.K."/>
            <person name="Schmutz J."/>
            <person name="Terry A."/>
            <person name="Vize P.D."/>
            <person name="Warren W.C."/>
            <person name="Wells D."/>
            <person name="Wills A."/>
            <person name="Wilson R.K."/>
            <person name="Zimmerman L.B."/>
            <person name="Zorn A.M."/>
            <person name="Grainger R."/>
            <person name="Grammer T."/>
            <person name="Khokha M.K."/>
            <person name="Richardson P.M."/>
            <person name="Rokhsar D.S."/>
        </authorList>
    </citation>
    <scope>NUCLEOTIDE SEQUENCE [LARGE SCALE GENOMIC DNA]</scope>
    <source>
        <strain evidence="3">Nigerian</strain>
    </source>
</reference>
<name>A0A1B8XVM3_XENTR</name>
<dbReference type="PROSITE" id="PS50011">
    <property type="entry name" value="PROTEIN_KINASE_DOM"/>
    <property type="match status" value="1"/>
</dbReference>
<feature type="compositionally biased region" description="Acidic residues" evidence="1">
    <location>
        <begin position="142"/>
        <end position="151"/>
    </location>
</feature>
<dbReference type="PANTHER" id="PTHR48015:SF40">
    <property type="entry name" value="SERINE_THREONINE-PROTEIN KINASE DST1-LIKE"/>
    <property type="match status" value="1"/>
</dbReference>
<feature type="compositionally biased region" description="Acidic residues" evidence="1">
    <location>
        <begin position="35"/>
        <end position="50"/>
    </location>
</feature>
<reference evidence="3" key="3">
    <citation type="submission" date="2016-05" db="EMBL/GenBank/DDBJ databases">
        <title>WGS assembly of Xenopus tropicalis.</title>
        <authorList>
            <person name="Sessions A."/>
            <person name="Jenkins J."/>
            <person name="Mitros T."/>
            <person name="Lyons J.T."/>
            <person name="Dichmann D.S."/>
            <person name="Robert J."/>
            <person name="Harland R.M."/>
            <person name="Rokhsar D.S."/>
        </authorList>
    </citation>
    <scope>NUCLEOTIDE SEQUENCE</scope>
    <source>
        <strain evidence="3">Nigerian</strain>
    </source>
</reference>
<reference evidence="3" key="1">
    <citation type="submission" date="2009-11" db="EMBL/GenBank/DDBJ databases">
        <authorList>
            <consortium name="US DOE Joint Genome Institute (JGI-PGF)"/>
            <person name="Ottilar R."/>
            <person name="Schmutz J."/>
            <person name="Salamov A."/>
            <person name="Cheng J.F."/>
            <person name="Lucas S."/>
            <person name="Pitluck S."/>
            <person name="Gundlach H."/>
            <person name="Guo Y."/>
            <person name="Haberer G."/>
            <person name="Nasrallah J."/>
            <person name="Mayer K.F.X."/>
            <person name="van de Peer Y."/>
            <person name="Weigel D."/>
            <person name="Grigoriev I.V."/>
        </authorList>
    </citation>
    <scope>NUCLEOTIDE SEQUENCE</scope>
    <source>
        <strain evidence="3">Nigerian</strain>
    </source>
</reference>
<dbReference type="FunFam" id="1.10.510.10:FF:001630">
    <property type="entry name" value="KIT proto-oncogene receptor tyrosine kinase"/>
    <property type="match status" value="1"/>
</dbReference>
<feature type="domain" description="Protein kinase" evidence="2">
    <location>
        <begin position="166"/>
        <end position="423"/>
    </location>
</feature>
<dbReference type="Gene3D" id="1.10.510.10">
    <property type="entry name" value="Transferase(Phosphotransferase) domain 1"/>
    <property type="match status" value="1"/>
</dbReference>
<dbReference type="Gene3D" id="3.30.200.20">
    <property type="entry name" value="Phosphorylase Kinase, domain 1"/>
    <property type="match status" value="1"/>
</dbReference>
<sequence length="488" mass="54778">MHKLIPFIKCTCILLSFNQDCEEPAEASSYKEPLESCEEPQLETFEEEDVTGQKSPDTGPCHSQEPLEESGDPPINTCEETPEILEPDICQDCEEQAEASSYKEPLESCEEPQLATTEESPMETGPDTGQTESSATKLSEEEVKEIEEEDNITPLSEKYPEPGRYLKLGEPIGQDPNGVVYIGWHQRKQREVAIIIIQHQKKQQEIEKEVGILQIVSGHRNIVDFYGAFYHKASSKHGGLWIATELCTGATVEELIATKRTLGERWIAYICKNVITGLNHLEEKNIIHHDIKPEHIVISSSGEVKIGEFCFATIGGRSASTSGTMAYMAPEVLAHFGQNSGEYDHKADIWSLGIAAIQMAEGHLPFRRLPKQKLIQRITTGPVPSLPSRGNWSDEFRFFISECLQRDPGRRPSARQLLTHPFIAELRGERGVQRNIAQHLHRGRGTAHSHYSSCDAQTVIIYCSHSYNILLLSYIQYHSITKATKNKD</sequence>
<evidence type="ECO:0000256" key="1">
    <source>
        <dbReference type="SAM" id="MobiDB-lite"/>
    </source>
</evidence>
<dbReference type="AlphaFoldDB" id="A0A1B8XVM3"/>
<dbReference type="InterPro" id="IPR011009">
    <property type="entry name" value="Kinase-like_dom_sf"/>
</dbReference>
<evidence type="ECO:0000259" key="2">
    <source>
        <dbReference type="PROSITE" id="PS50011"/>
    </source>
</evidence>
<dbReference type="SUPFAM" id="SSF56112">
    <property type="entry name" value="Protein kinase-like (PK-like)"/>
    <property type="match status" value="1"/>
</dbReference>
<dbReference type="GO" id="GO:0004672">
    <property type="term" value="F:protein kinase activity"/>
    <property type="evidence" value="ECO:0007669"/>
    <property type="project" value="InterPro"/>
</dbReference>
<dbReference type="Pfam" id="PF00069">
    <property type="entry name" value="Pkinase"/>
    <property type="match status" value="1"/>
</dbReference>
<feature type="compositionally biased region" description="Polar residues" evidence="1">
    <location>
        <begin position="127"/>
        <end position="137"/>
    </location>
</feature>
<dbReference type="GO" id="GO:0005524">
    <property type="term" value="F:ATP binding"/>
    <property type="evidence" value="ECO:0007669"/>
    <property type="project" value="InterPro"/>
</dbReference>
<dbReference type="CDD" id="cd05122">
    <property type="entry name" value="PKc_STE"/>
    <property type="match status" value="1"/>
</dbReference>
<feature type="region of interest" description="Disordered" evidence="1">
    <location>
        <begin position="27"/>
        <end position="80"/>
    </location>
</feature>
<dbReference type="EMBL" id="KV461266">
    <property type="protein sequence ID" value="OCA14714.1"/>
    <property type="molecule type" value="Genomic_DNA"/>
</dbReference>
<dbReference type="FunFam" id="3.30.200.20:FF:000672">
    <property type="entry name" value="Spectrin, beta, non-erythrocytic 1"/>
    <property type="match status" value="1"/>
</dbReference>
<gene>
    <name evidence="3" type="ORF">XENTR_v90025999mg</name>
</gene>
<dbReference type="InterPro" id="IPR000719">
    <property type="entry name" value="Prot_kinase_dom"/>
</dbReference>
<proteinExistence type="predicted"/>
<dbReference type="InterPro" id="IPR050285">
    <property type="entry name" value="STE20_Ser/Thr_kinase"/>
</dbReference>
<dbReference type="PANTHER" id="PTHR48015">
    <property type="entry name" value="SERINE/THREONINE-PROTEIN KINASE TAO"/>
    <property type="match status" value="1"/>
</dbReference>
<accession>A0A1B8XVM3</accession>
<organism evidence="3">
    <name type="scientific">Xenopus tropicalis</name>
    <name type="common">Western clawed frog</name>
    <name type="synonym">Silurana tropicalis</name>
    <dbReference type="NCBI Taxonomy" id="8364"/>
    <lineage>
        <taxon>Eukaryota</taxon>
        <taxon>Metazoa</taxon>
        <taxon>Chordata</taxon>
        <taxon>Craniata</taxon>
        <taxon>Vertebrata</taxon>
        <taxon>Euteleostomi</taxon>
        <taxon>Amphibia</taxon>
        <taxon>Batrachia</taxon>
        <taxon>Anura</taxon>
        <taxon>Pipoidea</taxon>
        <taxon>Pipidae</taxon>
        <taxon>Xenopodinae</taxon>
        <taxon>Xenopus</taxon>
        <taxon>Silurana</taxon>
    </lineage>
</organism>